<organism evidence="5 6">
    <name type="scientific">Shouchella clausii</name>
    <name type="common">Alkalihalobacillus clausii</name>
    <dbReference type="NCBI Taxonomy" id="79880"/>
    <lineage>
        <taxon>Bacteria</taxon>
        <taxon>Bacillati</taxon>
        <taxon>Bacillota</taxon>
        <taxon>Bacilli</taxon>
        <taxon>Bacillales</taxon>
        <taxon>Bacillaceae</taxon>
        <taxon>Shouchella</taxon>
    </lineage>
</organism>
<dbReference type="SUPFAM" id="SSF52540">
    <property type="entry name" value="P-loop containing nucleoside triphosphate hydrolases"/>
    <property type="match status" value="1"/>
</dbReference>
<dbReference type="EMBL" id="NPBS01000254">
    <property type="protein sequence ID" value="PAF20637.1"/>
    <property type="molecule type" value="Genomic_DNA"/>
</dbReference>
<dbReference type="Gene3D" id="3.40.50.300">
    <property type="entry name" value="P-loop containing nucleotide triphosphate hydrolases"/>
    <property type="match status" value="1"/>
</dbReference>
<dbReference type="PANTHER" id="PTHR43553:SF11">
    <property type="entry name" value="ABC TRANSPORTER ATP-BINDING_PERMEASE PROTEIN YOJI"/>
    <property type="match status" value="1"/>
</dbReference>
<feature type="non-terminal residue" evidence="5">
    <location>
        <position position="1"/>
    </location>
</feature>
<dbReference type="AlphaFoldDB" id="A0A268RK69"/>
<dbReference type="GO" id="GO:0043190">
    <property type="term" value="C:ATP-binding cassette (ABC) transporter complex"/>
    <property type="evidence" value="ECO:0007669"/>
    <property type="project" value="TreeGrafter"/>
</dbReference>
<comment type="similarity">
    <text evidence="1">Belongs to the ABC transporter superfamily.</text>
</comment>
<dbReference type="GO" id="GO:0042626">
    <property type="term" value="F:ATPase-coupled transmembrane transporter activity"/>
    <property type="evidence" value="ECO:0007669"/>
    <property type="project" value="TreeGrafter"/>
</dbReference>
<gene>
    <name evidence="5" type="ORF">CHH61_23000</name>
</gene>
<accession>A0A268RK69</accession>
<evidence type="ECO:0000256" key="4">
    <source>
        <dbReference type="ARBA" id="ARBA00022840"/>
    </source>
</evidence>
<dbReference type="InterPro" id="IPR050095">
    <property type="entry name" value="ECF_ABC_transporter_ATP-bd"/>
</dbReference>
<evidence type="ECO:0000256" key="1">
    <source>
        <dbReference type="ARBA" id="ARBA00005417"/>
    </source>
</evidence>
<protein>
    <submittedName>
        <fullName evidence="5">Uncharacterized protein</fullName>
    </submittedName>
</protein>
<evidence type="ECO:0000313" key="5">
    <source>
        <dbReference type="EMBL" id="PAF20637.1"/>
    </source>
</evidence>
<comment type="caution">
    <text evidence="5">The sequence shown here is derived from an EMBL/GenBank/DDBJ whole genome shotgun (WGS) entry which is preliminary data.</text>
</comment>
<evidence type="ECO:0000313" key="6">
    <source>
        <dbReference type="Proteomes" id="UP000216133"/>
    </source>
</evidence>
<keyword evidence="4" id="KW-0067">ATP-binding</keyword>
<name>A0A268RK69_SHOCL</name>
<proteinExistence type="inferred from homology"/>
<dbReference type="InterPro" id="IPR027417">
    <property type="entry name" value="P-loop_NTPase"/>
</dbReference>
<keyword evidence="2" id="KW-0813">Transport</keyword>
<evidence type="ECO:0000256" key="2">
    <source>
        <dbReference type="ARBA" id="ARBA00022448"/>
    </source>
</evidence>
<evidence type="ECO:0000256" key="3">
    <source>
        <dbReference type="ARBA" id="ARBA00022741"/>
    </source>
</evidence>
<dbReference type="PANTHER" id="PTHR43553">
    <property type="entry name" value="HEAVY METAL TRANSPORTER"/>
    <property type="match status" value="1"/>
</dbReference>
<reference evidence="5 6" key="1">
    <citation type="submission" date="2017-07" db="EMBL/GenBank/DDBJ databases">
        <title>Isolation and whole genome analysis of endospore-forming bacteria from heroin.</title>
        <authorList>
            <person name="Kalinowski J."/>
            <person name="Ahrens B."/>
            <person name="Al-Dilaimi A."/>
            <person name="Winkler A."/>
            <person name="Wibberg D."/>
            <person name="Schleenbecker U."/>
            <person name="Ruckert C."/>
            <person name="Wolfel R."/>
            <person name="Grass G."/>
        </authorList>
    </citation>
    <scope>NUCLEOTIDE SEQUENCE [LARGE SCALE GENOMIC DNA]</scope>
    <source>
        <strain evidence="5 6">7523-2</strain>
    </source>
</reference>
<dbReference type="GO" id="GO:0005524">
    <property type="term" value="F:ATP binding"/>
    <property type="evidence" value="ECO:0007669"/>
    <property type="project" value="UniProtKB-KW"/>
</dbReference>
<keyword evidence="3" id="KW-0547">Nucleotide-binding</keyword>
<dbReference type="Proteomes" id="UP000216133">
    <property type="component" value="Unassembled WGS sequence"/>
</dbReference>
<sequence>GQKKRLALLITYLEDRPICLFDEWAADQDPEYRRFFYEVLLPEMKASGKCIIAITHDDHYFHLADHIIKMDMGQMTLLEPAALRTV</sequence>